<evidence type="ECO:0000313" key="3">
    <source>
        <dbReference type="EMBL" id="CAB4172365.1"/>
    </source>
</evidence>
<dbReference type="EMBL" id="LR797060">
    <property type="protein sequence ID" value="CAB4183706.1"/>
    <property type="molecule type" value="Genomic_DNA"/>
</dbReference>
<evidence type="ECO:0000313" key="7">
    <source>
        <dbReference type="EMBL" id="CAB4199833.1"/>
    </source>
</evidence>
<evidence type="ECO:0000313" key="10">
    <source>
        <dbReference type="EMBL" id="CAB5229148.1"/>
    </source>
</evidence>
<dbReference type="EMBL" id="LR797405">
    <property type="protein sequence ID" value="CAB4214575.1"/>
    <property type="molecule type" value="Genomic_DNA"/>
</dbReference>
<organism evidence="2">
    <name type="scientific">uncultured Caudovirales phage</name>
    <dbReference type="NCBI Taxonomy" id="2100421"/>
    <lineage>
        <taxon>Viruses</taxon>
        <taxon>Duplodnaviria</taxon>
        <taxon>Heunggongvirae</taxon>
        <taxon>Uroviricota</taxon>
        <taxon>Caudoviricetes</taxon>
        <taxon>Peduoviridae</taxon>
        <taxon>Maltschvirus</taxon>
        <taxon>Maltschvirus maltsch</taxon>
    </lineage>
</organism>
<gene>
    <name evidence="4" type="ORF">UFOVP1006_15</name>
    <name evidence="5" type="ORF">UFOVP1096_5</name>
    <name evidence="6" type="ORF">UFOVP1157_22</name>
    <name evidence="7" type="ORF">UFOVP1347_12</name>
    <name evidence="8" type="ORF">UFOVP1455_56</name>
    <name evidence="10" type="ORF">UFOVP1543_56</name>
    <name evidence="9" type="ORF">UFOVP1606_46</name>
    <name evidence="1" type="ORF">UFOVP497_13</name>
    <name evidence="2" type="ORF">UFOVP834_49</name>
    <name evidence="3" type="ORF">UFOVP922_22</name>
</gene>
<reference evidence="2" key="1">
    <citation type="submission" date="2020-04" db="EMBL/GenBank/DDBJ databases">
        <authorList>
            <person name="Chiriac C."/>
            <person name="Salcher M."/>
            <person name="Ghai R."/>
            <person name="Kavagutti S V."/>
        </authorList>
    </citation>
    <scope>NUCLEOTIDE SEQUENCE</scope>
</reference>
<evidence type="ECO:0000313" key="9">
    <source>
        <dbReference type="EMBL" id="CAB4218789.1"/>
    </source>
</evidence>
<dbReference type="EMBL" id="LR798397">
    <property type="protein sequence ID" value="CAB5229148.1"/>
    <property type="molecule type" value="Genomic_DNA"/>
</dbReference>
<dbReference type="EMBL" id="LR796953">
    <property type="protein sequence ID" value="CAB4177574.1"/>
    <property type="molecule type" value="Genomic_DNA"/>
</dbReference>
<dbReference type="EMBL" id="LR797307">
    <property type="protein sequence ID" value="CAB4199833.1"/>
    <property type="molecule type" value="Genomic_DNA"/>
</dbReference>
<sequence>MTLERLHAELDEITDEKTEAVMLIVVSADEIRARAFGCKDLVRSALEDLLEDYDSVRPTPEAYAH</sequence>
<dbReference type="EMBL" id="LR797463">
    <property type="protein sequence ID" value="CAB4218789.1"/>
    <property type="molecule type" value="Genomic_DNA"/>
</dbReference>
<evidence type="ECO:0000313" key="5">
    <source>
        <dbReference type="EMBL" id="CAB4183706.1"/>
    </source>
</evidence>
<evidence type="ECO:0000313" key="1">
    <source>
        <dbReference type="EMBL" id="CAB4146410.1"/>
    </source>
</evidence>
<dbReference type="EMBL" id="LR796763">
    <property type="protein sequence ID" value="CAB4164610.1"/>
    <property type="molecule type" value="Genomic_DNA"/>
</dbReference>
<dbReference type="EMBL" id="LR796881">
    <property type="protein sequence ID" value="CAB4172365.1"/>
    <property type="molecule type" value="Genomic_DNA"/>
</dbReference>
<proteinExistence type="predicted"/>
<evidence type="ECO:0000313" key="8">
    <source>
        <dbReference type="EMBL" id="CAB4214575.1"/>
    </source>
</evidence>
<accession>A0A6J5NY68</accession>
<protein>
    <submittedName>
        <fullName evidence="2">Uncharacterized protein</fullName>
    </submittedName>
</protein>
<name>A0A6J5NY68_9CAUD</name>
<dbReference type="EMBL" id="LR797102">
    <property type="protein sequence ID" value="CAB4187429.1"/>
    <property type="molecule type" value="Genomic_DNA"/>
</dbReference>
<evidence type="ECO:0000313" key="6">
    <source>
        <dbReference type="EMBL" id="CAB4187429.1"/>
    </source>
</evidence>
<evidence type="ECO:0000313" key="4">
    <source>
        <dbReference type="EMBL" id="CAB4177574.1"/>
    </source>
</evidence>
<evidence type="ECO:0000313" key="2">
    <source>
        <dbReference type="EMBL" id="CAB4164610.1"/>
    </source>
</evidence>
<dbReference type="EMBL" id="LR796470">
    <property type="protein sequence ID" value="CAB4146410.1"/>
    <property type="molecule type" value="Genomic_DNA"/>
</dbReference>